<gene>
    <name evidence="2" type="ORF">SPRG_08972</name>
</gene>
<keyword evidence="1" id="KW-0472">Membrane</keyword>
<name>A0A067C5B2_SAPPC</name>
<dbReference type="KEGG" id="spar:SPRG_08972"/>
<sequence>MLIGLTFLTTFIGASVWYIVIVAPTLANDHFWSGLETSTAQAYLLDVYRTHLTMTASATLDLAAPSQAILKPYGLSSTSGYVKPTYPRALALARYDSVEGAVEHLRTLGAYLSTMFCWVDFGRRWEVGHTAARQARCDAMRRANGAVYIEAYLRNVDAWATIDLSLAVANAVVAQPQGAAWWANVLAPMLSIAGEAAYWHTWQISSFQAQWSNDYQLGLVETIAVRNMLGWDQALTLSAISFADRSALGTSLFLNPSFSYDLWIAQAKFGANLNASIVRNAPNYMGDGELQLYTGVYLATPASVIVHECLGPLTAVDLYLVAPPSALVTALRAVEAAIVVALQDNGDLLAAYASLPSPTLDPAPRAWSSSDLVFYGGSPLCLYHPGTTRVSQSFAFDDTCNAVVQSQMAVHPMAAMVASLASDGADDPCTLCSAKTRAACSSLRAATADILRNISLLDKRMALASTARAVLESIELVQLAMTWSQTPILLRQAILGDGGWNYFGWIALMDWVYGDREVVSFQGDVATVNIISETLPSVVVTATALEVPKSTSLCLYANLVTSTSLLVIVAVLAAADRQSCNHLVFFCRVAGPVWVGRPLLLLRALPAIAALCTVGIVSVGSLDRAYWMMALMALALLFAYVCVPPERALRETPKDAHFVPASAIAYVAPSRESWHIDHATAVMSGFFRCHIGAKAYLLDVKLWRLFTIELGPRVDPIMALDAPPHLVAVGHQPWRARGKVCAGLVYVTFSAVGSISYLQLSTVNLGNDMYWATFNTSGMHTFVANWFHREVTAEHDGVRLDTPEFADTLHDYASPDALIQYSPLRARAIQSESGLDLPMMLQGLRQMDGCNAPWIATMYCWVDFDQALEMASSSRRQARCRNQYANNGAVYLEAVLRNIDVTAFFVCWGDSFEVGVASAVRVLRPSWLLSLPMTPIPVAEEILLWRTHNIASYTTQWQNYKSIGLDASFSVTNALGVSYDFGIEAHNGAFTVEASTSWSFYWTFASDLWAVANNASGVGGLSLVRQSPHFAFANQSAHAMYMHNGTLPSPLSTGASIVAANIGPFGAIDIRHVAPPAALRRFVHHITHASAEALATRRDTRDAYASLALLAQLTPIPTSINKTLYMGAGASVLCHKVLGVFNYSVSMAQFLGSDALCSRLQGEWLYPTKHQALVASIASGIALAPQPNARLACSTEALDPKGCVDFTTNVAALASTLFSAASLAGYRREAIELEANALRVGYTQFLYRSDDATYELFFQPLFEEPGVHFVSWTMLYDWAVDTREVLAFDGDMASFAVLSTTSPVVSMAANTIEMPLNVVLFLRTLCQYVSGVLAGIALVAVGYAILNAFTTEGHNLFLLNRVAGAVWVGRPLLCVRSLTALCILSTATLQLERADFVTIATTTRQDVSMTLLSLSKVLAASELGWLVYVLEDVAMIYTREYATRYTTKTALLTWCVASILSFASPVEHSVRLQPSCSVVEMDFSLACRHGDVAIGSQRRLLVLLAIAVGISSACFAIARLCGARAKLVDANESHLTSCGAKYLFASTRWVHNHVLHLDYASAALTGLLAWPMGDALVVVFDVKTWRTLTFERTRGASHALVRAIPLRT</sequence>
<evidence type="ECO:0000256" key="1">
    <source>
        <dbReference type="SAM" id="Phobius"/>
    </source>
</evidence>
<feature type="transmembrane region" description="Helical" evidence="1">
    <location>
        <begin position="600"/>
        <end position="619"/>
    </location>
</feature>
<organism evidence="2 3">
    <name type="scientific">Saprolegnia parasitica (strain CBS 223.65)</name>
    <dbReference type="NCBI Taxonomy" id="695850"/>
    <lineage>
        <taxon>Eukaryota</taxon>
        <taxon>Sar</taxon>
        <taxon>Stramenopiles</taxon>
        <taxon>Oomycota</taxon>
        <taxon>Saprolegniomycetes</taxon>
        <taxon>Saprolegniales</taxon>
        <taxon>Saprolegniaceae</taxon>
        <taxon>Saprolegnia</taxon>
    </lineage>
</organism>
<dbReference type="OMA" id="LANDHFW"/>
<keyword evidence="1" id="KW-1133">Transmembrane helix</keyword>
<dbReference type="EMBL" id="KK583230">
    <property type="protein sequence ID" value="KDO25673.1"/>
    <property type="molecule type" value="Genomic_DNA"/>
</dbReference>
<dbReference type="GeneID" id="24131171"/>
<proteinExistence type="predicted"/>
<reference evidence="2 3" key="1">
    <citation type="journal article" date="2013" name="PLoS Genet.">
        <title>Distinctive expansion of potential virulence genes in the genome of the oomycete fish pathogen Saprolegnia parasitica.</title>
        <authorList>
            <person name="Jiang R.H."/>
            <person name="de Bruijn I."/>
            <person name="Haas B.J."/>
            <person name="Belmonte R."/>
            <person name="Lobach L."/>
            <person name="Christie J."/>
            <person name="van den Ackerveken G."/>
            <person name="Bottin A."/>
            <person name="Bulone V."/>
            <person name="Diaz-Moreno S.M."/>
            <person name="Dumas B."/>
            <person name="Fan L."/>
            <person name="Gaulin E."/>
            <person name="Govers F."/>
            <person name="Grenville-Briggs L.J."/>
            <person name="Horner N.R."/>
            <person name="Levin J.Z."/>
            <person name="Mammella M."/>
            <person name="Meijer H.J."/>
            <person name="Morris P."/>
            <person name="Nusbaum C."/>
            <person name="Oome S."/>
            <person name="Phillips A.J."/>
            <person name="van Rooyen D."/>
            <person name="Rzeszutek E."/>
            <person name="Saraiva M."/>
            <person name="Secombes C.J."/>
            <person name="Seidl M.F."/>
            <person name="Snel B."/>
            <person name="Stassen J.H."/>
            <person name="Sykes S."/>
            <person name="Tripathy S."/>
            <person name="van den Berg H."/>
            <person name="Vega-Arreguin J.C."/>
            <person name="Wawra S."/>
            <person name="Young S.K."/>
            <person name="Zeng Q."/>
            <person name="Dieguez-Uribeondo J."/>
            <person name="Russ C."/>
            <person name="Tyler B.M."/>
            <person name="van West P."/>
        </authorList>
    </citation>
    <scope>NUCLEOTIDE SEQUENCE [LARGE SCALE GENOMIC DNA]</scope>
    <source>
        <strain evidence="2 3">CBS 223.65</strain>
    </source>
</reference>
<keyword evidence="3" id="KW-1185">Reference proteome</keyword>
<dbReference type="OrthoDB" id="10324081at2759"/>
<accession>A0A067C5B2</accession>
<feature type="transmembrane region" description="Helical" evidence="1">
    <location>
        <begin position="555"/>
        <end position="575"/>
    </location>
</feature>
<dbReference type="Proteomes" id="UP000030745">
    <property type="component" value="Unassembled WGS sequence"/>
</dbReference>
<dbReference type="VEuPathDB" id="FungiDB:SPRG_08972"/>
<evidence type="ECO:0000313" key="2">
    <source>
        <dbReference type="EMBL" id="KDO25673.1"/>
    </source>
</evidence>
<feature type="transmembrane region" description="Helical" evidence="1">
    <location>
        <begin position="625"/>
        <end position="643"/>
    </location>
</feature>
<evidence type="ECO:0000313" key="3">
    <source>
        <dbReference type="Proteomes" id="UP000030745"/>
    </source>
</evidence>
<keyword evidence="1" id="KW-0812">Transmembrane</keyword>
<dbReference type="RefSeq" id="XP_012203703.1">
    <property type="nucleotide sequence ID" value="XM_012348313.1"/>
</dbReference>
<feature type="transmembrane region" description="Helical" evidence="1">
    <location>
        <begin position="1328"/>
        <end position="1349"/>
    </location>
</feature>
<feature type="transmembrane region" description="Helical" evidence="1">
    <location>
        <begin position="1500"/>
        <end position="1518"/>
    </location>
</feature>
<protein>
    <submittedName>
        <fullName evidence="2">Uncharacterized protein</fullName>
    </submittedName>
</protein>
<feature type="transmembrane region" description="Helical" evidence="1">
    <location>
        <begin position="740"/>
        <end position="760"/>
    </location>
</feature>